<feature type="transmembrane region" description="Helical" evidence="1">
    <location>
        <begin position="137"/>
        <end position="156"/>
    </location>
</feature>
<evidence type="ECO:0000313" key="2">
    <source>
        <dbReference type="EMBL" id="MEE1867003.1"/>
    </source>
</evidence>
<keyword evidence="1" id="KW-0472">Membrane</keyword>
<keyword evidence="1" id="KW-1133">Transmembrane helix</keyword>
<name>A0AB35WSR9_9PSED</name>
<proteinExistence type="predicted"/>
<feature type="transmembrane region" description="Helical" evidence="1">
    <location>
        <begin position="111"/>
        <end position="131"/>
    </location>
</feature>
<dbReference type="EMBL" id="JAZDQP010000007">
    <property type="protein sequence ID" value="MEE1867003.1"/>
    <property type="molecule type" value="Genomic_DNA"/>
</dbReference>
<organism evidence="2 3">
    <name type="scientific">Pseudomonas auratipiscis</name>
    <dbReference type="NCBI Taxonomy" id="3115853"/>
    <lineage>
        <taxon>Bacteria</taxon>
        <taxon>Pseudomonadati</taxon>
        <taxon>Pseudomonadota</taxon>
        <taxon>Gammaproteobacteria</taxon>
        <taxon>Pseudomonadales</taxon>
        <taxon>Pseudomonadaceae</taxon>
        <taxon>Pseudomonas</taxon>
    </lineage>
</organism>
<feature type="transmembrane region" description="Helical" evidence="1">
    <location>
        <begin position="20"/>
        <end position="39"/>
    </location>
</feature>
<dbReference type="Proteomes" id="UP001307839">
    <property type="component" value="Unassembled WGS sequence"/>
</dbReference>
<dbReference type="AlphaFoldDB" id="A0AB35WSR9"/>
<feature type="transmembrane region" description="Helical" evidence="1">
    <location>
        <begin position="76"/>
        <end position="99"/>
    </location>
</feature>
<evidence type="ECO:0000313" key="3">
    <source>
        <dbReference type="Proteomes" id="UP001307839"/>
    </source>
</evidence>
<feature type="transmembrane region" description="Helical" evidence="1">
    <location>
        <begin position="51"/>
        <end position="70"/>
    </location>
</feature>
<feature type="transmembrane region" description="Helical" evidence="1">
    <location>
        <begin position="194"/>
        <end position="217"/>
    </location>
</feature>
<accession>A0AB35WSR9</accession>
<keyword evidence="3" id="KW-1185">Reference proteome</keyword>
<comment type="caution">
    <text evidence="2">The sequence shown here is derived from an EMBL/GenBank/DDBJ whole genome shotgun (WGS) entry which is preliminary data.</text>
</comment>
<protein>
    <submittedName>
        <fullName evidence="2">Uncharacterized protein</fullName>
    </submittedName>
</protein>
<reference evidence="2 3" key="1">
    <citation type="submission" date="2024-01" db="EMBL/GenBank/DDBJ databases">
        <title>Unpublished Manusciprt.</title>
        <authorList>
            <person name="Duman M."/>
            <person name="Valdes E.G."/>
            <person name="Ajmi N."/>
            <person name="Altun S."/>
            <person name="Saticioglu I.B."/>
        </authorList>
    </citation>
    <scope>NUCLEOTIDE SEQUENCE [LARGE SCALE GENOMIC DNA]</scope>
    <source>
        <strain evidence="2 3">120P</strain>
    </source>
</reference>
<dbReference type="RefSeq" id="WP_330079609.1">
    <property type="nucleotide sequence ID" value="NZ_JAZDCU010000006.1"/>
</dbReference>
<gene>
    <name evidence="2" type="ORF">V0R53_11420</name>
</gene>
<keyword evidence="1" id="KW-0812">Transmembrane</keyword>
<evidence type="ECO:0000256" key="1">
    <source>
        <dbReference type="SAM" id="Phobius"/>
    </source>
</evidence>
<sequence>MNSLFSTIGAIFDVVLKLGGSALKCSIAIGSVCVIFYALRIGHFPKGLTLGDGLLFLLTAGCFGMVYALFSASLTSLGVAFSFPIKLACKAFIWIASLFNSEMKSVKLKLVNFHVMSLFFAMPAVAFIWAFGEKDPMAYLSLSCLSVLMYLLYSGVKAIEAEYRSLGRVLNSPIDTKEKEELVRMGRVGKLKNIYISLVCALIFTPLVTSGVTGQLADAAMRLAQVRVEKSEVYLKAPYSELLPSNLLEVKAKPVEGYKAFSGVVVEFQGFGNSTVITFKDGQSKRQVDVPNDHLIVEKDRK</sequence>